<feature type="domain" description="EF-hand" evidence="3">
    <location>
        <begin position="80"/>
        <end position="115"/>
    </location>
</feature>
<feature type="compositionally biased region" description="Polar residues" evidence="1">
    <location>
        <begin position="347"/>
        <end position="360"/>
    </location>
</feature>
<evidence type="ECO:0000256" key="2">
    <source>
        <dbReference type="SAM" id="Phobius"/>
    </source>
</evidence>
<evidence type="ECO:0000313" key="4">
    <source>
        <dbReference type="EMBL" id="KAG6641421.1"/>
    </source>
</evidence>
<feature type="transmembrane region" description="Helical" evidence="2">
    <location>
        <begin position="202"/>
        <end position="222"/>
    </location>
</feature>
<dbReference type="PROSITE" id="PS50222">
    <property type="entry name" value="EF_HAND_2"/>
    <property type="match status" value="2"/>
</dbReference>
<feature type="transmembrane region" description="Helical" evidence="2">
    <location>
        <begin position="131"/>
        <end position="154"/>
    </location>
</feature>
<keyword evidence="2" id="KW-0812">Transmembrane</keyword>
<evidence type="ECO:0000313" key="5">
    <source>
        <dbReference type="Proteomes" id="UP000811609"/>
    </source>
</evidence>
<dbReference type="Pfam" id="PF13499">
    <property type="entry name" value="EF-hand_7"/>
    <property type="match status" value="1"/>
</dbReference>
<dbReference type="InterPro" id="IPR002048">
    <property type="entry name" value="EF_hand_dom"/>
</dbReference>
<feature type="compositionally biased region" description="Polar residues" evidence="1">
    <location>
        <begin position="458"/>
        <end position="468"/>
    </location>
</feature>
<accession>A0A8T1PIQ7</accession>
<name>A0A8T1PIQ7_CARIL</name>
<dbReference type="PANTHER" id="PTHR34449">
    <property type="entry name" value="RHO TERMINATION FACTOR"/>
    <property type="match status" value="1"/>
</dbReference>
<protein>
    <recommendedName>
        <fullName evidence="3">EF-hand domain-containing protein</fullName>
    </recommendedName>
</protein>
<dbReference type="FunFam" id="1.10.238.10:FF:000001">
    <property type="entry name" value="Calmodulin 1"/>
    <property type="match status" value="1"/>
</dbReference>
<reference evidence="4" key="1">
    <citation type="submission" date="2020-12" db="EMBL/GenBank/DDBJ databases">
        <title>WGS assembly of Carya illinoinensis cv. Pawnee.</title>
        <authorList>
            <person name="Platts A."/>
            <person name="Shu S."/>
            <person name="Wright S."/>
            <person name="Barry K."/>
            <person name="Edger P."/>
            <person name="Pires J.C."/>
            <person name="Schmutz J."/>
        </authorList>
    </citation>
    <scope>NUCLEOTIDE SEQUENCE</scope>
    <source>
        <tissue evidence="4">Leaf</tissue>
    </source>
</reference>
<dbReference type="SMART" id="SM00054">
    <property type="entry name" value="EFh"/>
    <property type="match status" value="3"/>
</dbReference>
<dbReference type="Proteomes" id="UP000811609">
    <property type="component" value="Chromosome 9"/>
</dbReference>
<comment type="caution">
    <text evidence="4">The sequence shown here is derived from an EMBL/GenBank/DDBJ whole genome shotgun (WGS) entry which is preliminary data.</text>
</comment>
<evidence type="ECO:0000259" key="3">
    <source>
        <dbReference type="PROSITE" id="PS50222"/>
    </source>
</evidence>
<keyword evidence="2" id="KW-0472">Membrane</keyword>
<dbReference type="GO" id="GO:0006353">
    <property type="term" value="P:DNA-templated transcription termination"/>
    <property type="evidence" value="ECO:0007669"/>
    <property type="project" value="InterPro"/>
</dbReference>
<dbReference type="CDD" id="cd00051">
    <property type="entry name" value="EFh"/>
    <property type="match status" value="1"/>
</dbReference>
<feature type="compositionally biased region" description="Polar residues" evidence="1">
    <location>
        <begin position="317"/>
        <end position="330"/>
    </location>
</feature>
<dbReference type="AlphaFoldDB" id="A0A8T1PIQ7"/>
<feature type="region of interest" description="Disordered" evidence="1">
    <location>
        <begin position="291"/>
        <end position="330"/>
    </location>
</feature>
<organism evidence="4 5">
    <name type="scientific">Carya illinoinensis</name>
    <name type="common">Pecan</name>
    <dbReference type="NCBI Taxonomy" id="32201"/>
    <lineage>
        <taxon>Eukaryota</taxon>
        <taxon>Viridiplantae</taxon>
        <taxon>Streptophyta</taxon>
        <taxon>Embryophyta</taxon>
        <taxon>Tracheophyta</taxon>
        <taxon>Spermatophyta</taxon>
        <taxon>Magnoliopsida</taxon>
        <taxon>eudicotyledons</taxon>
        <taxon>Gunneridae</taxon>
        <taxon>Pentapetalae</taxon>
        <taxon>rosids</taxon>
        <taxon>fabids</taxon>
        <taxon>Fagales</taxon>
        <taxon>Juglandaceae</taxon>
        <taxon>Carya</taxon>
    </lineage>
</organism>
<dbReference type="EMBL" id="CM031817">
    <property type="protein sequence ID" value="KAG6641420.1"/>
    <property type="molecule type" value="Genomic_DNA"/>
</dbReference>
<keyword evidence="2" id="KW-1133">Transmembrane helix</keyword>
<proteinExistence type="predicted"/>
<dbReference type="EMBL" id="CM031817">
    <property type="protein sequence ID" value="KAG6641421.1"/>
    <property type="molecule type" value="Genomic_DNA"/>
</dbReference>
<gene>
    <name evidence="4" type="ORF">CIPAW_09G071800</name>
</gene>
<dbReference type="InterPro" id="IPR011112">
    <property type="entry name" value="Rho-like_N"/>
</dbReference>
<dbReference type="SMART" id="SM00959">
    <property type="entry name" value="Rho_N"/>
    <property type="match status" value="1"/>
</dbReference>
<feature type="transmembrane region" description="Helical" evidence="2">
    <location>
        <begin position="160"/>
        <end position="181"/>
    </location>
</feature>
<sequence>MAKHLLVEEVVDLREVFDMLDVDQRGKISLEEFRVGLRRLGQQIPNADLQILMEATDVGGNGTLNYVEFVAVSVHLKKMGNDEHSHKAFAFFDQNLSGYIEIEELREKFYNNGKIASLVIEKGDNGTSRGLGFVNINIASVVLFVVIASCFLVTLYKRIFFWFIELLVVLFGIGSVGACKLDWLLYYRAFSVVWATYQDVSFVWIGQYILGISLIHIIPQLVHVPNLKVCVNLPNGDMVGHTGDIDATVVACKATNERWFLILLNLAEIADGPSLFHSQKDFPFSTVSCIRSDGNRRRGPPRRSSASRRINEDENETPQSSSNGKKSNASDQEEIIALFRRIQSSISKGESVSTKKTNSNESKDKPSPDLILEALRKSRKQIKDKPSNKEGKKVLTGKRGVPQKEEVVENSPPVAGLKPTRPPSKFVKRSPIPSRPPSKFVKRSPIPSPSTPRGRTLELNNEASQARAGSNELKFQRIEEMKLTELKKLAKSRGIKGYSKLKKSELLELLRSENNVKSP</sequence>
<dbReference type="GO" id="GO:0005509">
    <property type="term" value="F:calcium ion binding"/>
    <property type="evidence" value="ECO:0007669"/>
    <property type="project" value="InterPro"/>
</dbReference>
<feature type="compositionally biased region" description="Basic and acidic residues" evidence="1">
    <location>
        <begin position="381"/>
        <end position="393"/>
    </location>
</feature>
<dbReference type="Pfam" id="PF13202">
    <property type="entry name" value="EF-hand_5"/>
    <property type="match status" value="1"/>
</dbReference>
<dbReference type="Pfam" id="PF07498">
    <property type="entry name" value="Rho_N"/>
    <property type="match status" value="1"/>
</dbReference>
<keyword evidence="5" id="KW-1185">Reference proteome</keyword>
<feature type="region of interest" description="Disordered" evidence="1">
    <location>
        <begin position="347"/>
        <end position="470"/>
    </location>
</feature>
<evidence type="ECO:0000256" key="1">
    <source>
        <dbReference type="SAM" id="MobiDB-lite"/>
    </source>
</evidence>
<feature type="domain" description="EF-hand" evidence="3">
    <location>
        <begin position="8"/>
        <end position="43"/>
    </location>
</feature>
<dbReference type="PANTHER" id="PTHR34449:SF2">
    <property type="entry name" value="RHO TERMINATION FACTOR"/>
    <property type="match status" value="1"/>
</dbReference>